<protein>
    <submittedName>
        <fullName evidence="1">Uncharacterized protein</fullName>
    </submittedName>
</protein>
<evidence type="ECO:0000313" key="2">
    <source>
        <dbReference type="Proteomes" id="UP000247702"/>
    </source>
</evidence>
<name>A0A2Z6RW79_9GLOM</name>
<dbReference type="Proteomes" id="UP000247702">
    <property type="component" value="Unassembled WGS sequence"/>
</dbReference>
<organism evidence="1 2">
    <name type="scientific">Rhizophagus clarus</name>
    <dbReference type="NCBI Taxonomy" id="94130"/>
    <lineage>
        <taxon>Eukaryota</taxon>
        <taxon>Fungi</taxon>
        <taxon>Fungi incertae sedis</taxon>
        <taxon>Mucoromycota</taxon>
        <taxon>Glomeromycotina</taxon>
        <taxon>Glomeromycetes</taxon>
        <taxon>Glomerales</taxon>
        <taxon>Glomeraceae</taxon>
        <taxon>Rhizophagus</taxon>
    </lineage>
</organism>
<comment type="caution">
    <text evidence="1">The sequence shown here is derived from an EMBL/GenBank/DDBJ whole genome shotgun (WGS) entry which is preliminary data.</text>
</comment>
<gene>
    <name evidence="1" type="ORF">RclHR1_02700010</name>
</gene>
<dbReference type="EMBL" id="BEXD01001891">
    <property type="protein sequence ID" value="GBB96208.1"/>
    <property type="molecule type" value="Genomic_DNA"/>
</dbReference>
<sequence length="66" mass="8022">MTSYKMTEQLEKEINRLKEELKEPVNRLELDKWIKEGELHEEHEEVQLFLKNRMNVLLSQEQIVSP</sequence>
<keyword evidence="2" id="KW-1185">Reference proteome</keyword>
<accession>A0A2Z6RW79</accession>
<evidence type="ECO:0000313" key="1">
    <source>
        <dbReference type="EMBL" id="GBB96208.1"/>
    </source>
</evidence>
<reference evidence="1 2" key="1">
    <citation type="submission" date="2017-11" db="EMBL/GenBank/DDBJ databases">
        <title>The genome of Rhizophagus clarus HR1 reveals common genetic basis of auxotrophy among arbuscular mycorrhizal fungi.</title>
        <authorList>
            <person name="Kobayashi Y."/>
        </authorList>
    </citation>
    <scope>NUCLEOTIDE SEQUENCE [LARGE SCALE GENOMIC DNA]</scope>
    <source>
        <strain evidence="1 2">HR1</strain>
    </source>
</reference>
<dbReference type="AlphaFoldDB" id="A0A2Z6RW79"/>
<proteinExistence type="predicted"/>